<dbReference type="PANTHER" id="PTHR10332:SF88">
    <property type="entry name" value="EQUILIBRATIVE NUCLEOSIDE TRANSPORTER 1, ISOFORM A"/>
    <property type="match status" value="1"/>
</dbReference>
<dbReference type="RefSeq" id="XP_006666652.1">
    <property type="nucleotide sequence ID" value="XM_006666589.1"/>
</dbReference>
<feature type="transmembrane region" description="Helical" evidence="8">
    <location>
        <begin position="246"/>
        <end position="267"/>
    </location>
</feature>
<feature type="region of interest" description="Disordered" evidence="7">
    <location>
        <begin position="1"/>
        <end position="53"/>
    </location>
</feature>
<protein>
    <submittedName>
        <fullName evidence="9">Nucleoside transporter family</fullName>
    </submittedName>
</protein>
<dbReference type="GO" id="GO:0015205">
    <property type="term" value="F:nucleobase transmembrane transporter activity"/>
    <property type="evidence" value="ECO:0007669"/>
    <property type="project" value="TreeGrafter"/>
</dbReference>
<feature type="transmembrane region" description="Helical" evidence="8">
    <location>
        <begin position="427"/>
        <end position="446"/>
    </location>
</feature>
<evidence type="ECO:0000313" key="9">
    <source>
        <dbReference type="EMBL" id="EGX96775.1"/>
    </source>
</evidence>
<feature type="transmembrane region" description="Helical" evidence="8">
    <location>
        <begin position="198"/>
        <end position="221"/>
    </location>
</feature>
<sequence length="489" mass="52221">MRSTDKVMPRHGSSHAAEYEPLTGPDTPTEMQPEDIILDDDDDDEFSADSSPDEPPFSWVDYGVFVFLGLAMLWAWNMFLAAAPYFESRFQGSPWIKTNFQPTIMTVSTTTSLAAVLILTKRQRSASYPLRISCGLLLNVATFALLTASTTVALGVSPVAYFVFVLAMVAATSVATGLLQNGALAFASSYGRPEYMQALVTGQGVAGMLPALAEVLSVLLFPSGGSGDRSSDASVSTAAAEGKTSAFVYFLAAVVISVVAMVAMIPLRRQNKRNAQYRVLRPAGAADEDTDEDDRSAPARKVVPMRVLFAKLRWLALGVALIFTTTMFFPVFTAKIRSVREPADPWAGGLLAPDAFIPLAFFVWNCGDFAGRVATALGSARRGLGANSSRGGRPKLLFKLAALRIVQLPLYLLCNIGGRGAAVPSDLFYLLLVQLPFGLTNGWLCARLMTSAGSWVDEGEREAAGGFMGMCLIIGLTAGSLLSFSIAGI</sequence>
<dbReference type="SMR" id="G3J512"/>
<dbReference type="InterPro" id="IPR002259">
    <property type="entry name" value="Eqnu_transpt"/>
</dbReference>
<feature type="transmembrane region" description="Helical" evidence="8">
    <location>
        <begin position="160"/>
        <end position="186"/>
    </location>
</feature>
<proteinExistence type="inferred from homology"/>
<feature type="transmembrane region" description="Helical" evidence="8">
    <location>
        <begin position="467"/>
        <end position="487"/>
    </location>
</feature>
<keyword evidence="6 8" id="KW-0472">Membrane</keyword>
<keyword evidence="10" id="KW-1185">Reference proteome</keyword>
<evidence type="ECO:0000256" key="5">
    <source>
        <dbReference type="ARBA" id="ARBA00022989"/>
    </source>
</evidence>
<dbReference type="Pfam" id="PF01733">
    <property type="entry name" value="Nucleoside_tran"/>
    <property type="match status" value="1"/>
</dbReference>
<dbReference type="Proteomes" id="UP000001610">
    <property type="component" value="Unassembled WGS sequence"/>
</dbReference>
<evidence type="ECO:0000256" key="4">
    <source>
        <dbReference type="ARBA" id="ARBA00022692"/>
    </source>
</evidence>
<dbReference type="HOGENOM" id="CLU_021611_3_0_1"/>
<feature type="transmembrane region" description="Helical" evidence="8">
    <location>
        <begin position="59"/>
        <end position="80"/>
    </location>
</feature>
<dbReference type="GO" id="GO:0000329">
    <property type="term" value="C:fungal-type vacuole membrane"/>
    <property type="evidence" value="ECO:0007669"/>
    <property type="project" value="TreeGrafter"/>
</dbReference>
<evidence type="ECO:0000256" key="7">
    <source>
        <dbReference type="SAM" id="MobiDB-lite"/>
    </source>
</evidence>
<reference evidence="9 10" key="1">
    <citation type="journal article" date="2011" name="Genome Biol.">
        <title>Genome sequence of the insect pathogenic fungus Cordyceps militaris, a valued traditional Chinese medicine.</title>
        <authorList>
            <person name="Zheng P."/>
            <person name="Xia Y."/>
            <person name="Xiao G."/>
            <person name="Xiong C."/>
            <person name="Hu X."/>
            <person name="Zhang S."/>
            <person name="Zheng H."/>
            <person name="Huang Y."/>
            <person name="Zhou Y."/>
            <person name="Wang S."/>
            <person name="Zhao G.P."/>
            <person name="Liu X."/>
            <person name="St Leger R.J."/>
            <person name="Wang C."/>
        </authorList>
    </citation>
    <scope>NUCLEOTIDE SEQUENCE [LARGE SCALE GENOMIC DNA]</scope>
    <source>
        <strain evidence="9 10">CM01</strain>
    </source>
</reference>
<feature type="compositionally biased region" description="Acidic residues" evidence="7">
    <location>
        <begin position="32"/>
        <end position="47"/>
    </location>
</feature>
<gene>
    <name evidence="9" type="ORF">CCM_01433</name>
</gene>
<comment type="similarity">
    <text evidence="2">Belongs to the SLC29A/ENT transporter (TC 2.A.57) family.</text>
</comment>
<keyword evidence="5 8" id="KW-1133">Transmembrane helix</keyword>
<dbReference type="GeneID" id="18163464"/>
<organism evidence="9 10">
    <name type="scientific">Cordyceps militaris (strain CM01)</name>
    <name type="common">Caterpillar fungus</name>
    <dbReference type="NCBI Taxonomy" id="983644"/>
    <lineage>
        <taxon>Eukaryota</taxon>
        <taxon>Fungi</taxon>
        <taxon>Dikarya</taxon>
        <taxon>Ascomycota</taxon>
        <taxon>Pezizomycotina</taxon>
        <taxon>Sordariomycetes</taxon>
        <taxon>Hypocreomycetidae</taxon>
        <taxon>Hypocreales</taxon>
        <taxon>Cordycipitaceae</taxon>
        <taxon>Cordyceps</taxon>
    </lineage>
</organism>
<evidence type="ECO:0000256" key="2">
    <source>
        <dbReference type="ARBA" id="ARBA00007965"/>
    </source>
</evidence>
<feature type="transmembrane region" description="Helical" evidence="8">
    <location>
        <begin position="314"/>
        <end position="336"/>
    </location>
</feature>
<keyword evidence="4 8" id="KW-0812">Transmembrane</keyword>
<dbReference type="InterPro" id="IPR036259">
    <property type="entry name" value="MFS_trans_sf"/>
</dbReference>
<dbReference type="OrthoDB" id="46396at2759"/>
<keyword evidence="3" id="KW-0813">Transport</keyword>
<dbReference type="EMBL" id="JH126399">
    <property type="protein sequence ID" value="EGX96775.1"/>
    <property type="molecule type" value="Genomic_DNA"/>
</dbReference>
<dbReference type="PANTHER" id="PTHR10332">
    <property type="entry name" value="EQUILIBRATIVE NUCLEOSIDE TRANSPORTER"/>
    <property type="match status" value="1"/>
</dbReference>
<dbReference type="InParanoid" id="G3J512"/>
<name>G3J512_CORMM</name>
<evidence type="ECO:0000256" key="8">
    <source>
        <dbReference type="SAM" id="Phobius"/>
    </source>
</evidence>
<dbReference type="SUPFAM" id="SSF103473">
    <property type="entry name" value="MFS general substrate transporter"/>
    <property type="match status" value="1"/>
</dbReference>
<feature type="transmembrane region" description="Helical" evidence="8">
    <location>
        <begin position="100"/>
        <end position="120"/>
    </location>
</feature>
<evidence type="ECO:0000256" key="6">
    <source>
        <dbReference type="ARBA" id="ARBA00023136"/>
    </source>
</evidence>
<dbReference type="OMA" id="GSPWTTK"/>
<comment type="subcellular location">
    <subcellularLocation>
        <location evidence="1">Membrane</location>
        <topology evidence="1">Multi-pass membrane protein</topology>
    </subcellularLocation>
</comment>
<accession>G3J512</accession>
<dbReference type="VEuPathDB" id="FungiDB:CCM_01433"/>
<dbReference type="PIRSF" id="PIRSF016379">
    <property type="entry name" value="ENT"/>
    <property type="match status" value="1"/>
</dbReference>
<dbReference type="GO" id="GO:0005886">
    <property type="term" value="C:plasma membrane"/>
    <property type="evidence" value="ECO:0007669"/>
    <property type="project" value="TreeGrafter"/>
</dbReference>
<evidence type="ECO:0000256" key="1">
    <source>
        <dbReference type="ARBA" id="ARBA00004141"/>
    </source>
</evidence>
<evidence type="ECO:0000256" key="3">
    <source>
        <dbReference type="ARBA" id="ARBA00022448"/>
    </source>
</evidence>
<feature type="transmembrane region" description="Helical" evidence="8">
    <location>
        <begin position="132"/>
        <end position="154"/>
    </location>
</feature>
<dbReference type="FunCoup" id="G3J512">
    <property type="interactions" value="235"/>
</dbReference>
<dbReference type="KEGG" id="cmt:CCM_01433"/>
<dbReference type="eggNOG" id="KOG1479">
    <property type="taxonomic scope" value="Eukaryota"/>
</dbReference>
<evidence type="ECO:0000313" key="10">
    <source>
        <dbReference type="Proteomes" id="UP000001610"/>
    </source>
</evidence>
<dbReference type="AlphaFoldDB" id="G3J512"/>
<dbReference type="GO" id="GO:0034257">
    <property type="term" value="F:nicotinamide riboside transmembrane transporter activity"/>
    <property type="evidence" value="ECO:0007669"/>
    <property type="project" value="TreeGrafter"/>
</dbReference>
<dbReference type="STRING" id="983644.G3J512"/>